<evidence type="ECO:0000259" key="4">
    <source>
        <dbReference type="Pfam" id="PF00009"/>
    </source>
</evidence>
<feature type="region of interest" description="Disordered" evidence="3">
    <location>
        <begin position="98"/>
        <end position="121"/>
    </location>
</feature>
<dbReference type="InterPro" id="IPR050100">
    <property type="entry name" value="TRAFAC_GTPase_members"/>
</dbReference>
<dbReference type="PANTHER" id="PTHR23115">
    <property type="entry name" value="TRANSLATION FACTOR"/>
    <property type="match status" value="1"/>
</dbReference>
<evidence type="ECO:0000256" key="3">
    <source>
        <dbReference type="SAM" id="MobiDB-lite"/>
    </source>
</evidence>
<dbReference type="PRINTS" id="PR00315">
    <property type="entry name" value="ELONGATNFCT"/>
</dbReference>
<reference evidence="5" key="1">
    <citation type="submission" date="2019-11" db="UniProtKB">
        <authorList>
            <consortium name="WormBaseParasite"/>
        </authorList>
    </citation>
    <scope>IDENTIFICATION</scope>
</reference>
<feature type="compositionally biased region" description="Basic residues" evidence="3">
    <location>
        <begin position="107"/>
        <end position="118"/>
    </location>
</feature>
<evidence type="ECO:0000313" key="5">
    <source>
        <dbReference type="WBParaSite" id="MCU_011385-RA"/>
    </source>
</evidence>
<keyword evidence="2" id="KW-0342">GTP-binding</keyword>
<feature type="domain" description="Tr-type G" evidence="4">
    <location>
        <begin position="189"/>
        <end position="270"/>
    </location>
</feature>
<dbReference type="Pfam" id="PF00009">
    <property type="entry name" value="GTP_EFTU"/>
    <property type="match status" value="1"/>
</dbReference>
<name>A0A5K3FTK4_MESCO</name>
<sequence>MHKQINFDPDSQQKLNVSSSSSHVKHVSALASFFSYKLNRVIVPQHTQHFIDLMITLRRCRPSLFLHYPPPSKCPQSFRFDTPAPVLFDSTIEVSAVTKRSDGLPRPRTRATHPKHGKDRVVDGASESVTTVLSHLDLVDPVLDEKTHTNIASKAPSEARIPSVPNKPIDRTPLLNAYEEKVKSGKEKDTINLLVVGHVDAGKSTLMGNVLYQLGQVSEKQIAKYQWEAQKIGKASFAYAWVLDQTTEERNRGITMDIAQTAFETPTKRLFKVICRYQVTEVQAFFCMHRYIRVEVPCD</sequence>
<dbReference type="SUPFAM" id="SSF52540">
    <property type="entry name" value="P-loop containing nucleoside triphosphate hydrolases"/>
    <property type="match status" value="1"/>
</dbReference>
<organism evidence="5">
    <name type="scientific">Mesocestoides corti</name>
    <name type="common">Flatworm</name>
    <dbReference type="NCBI Taxonomy" id="53468"/>
    <lineage>
        <taxon>Eukaryota</taxon>
        <taxon>Metazoa</taxon>
        <taxon>Spiralia</taxon>
        <taxon>Lophotrochozoa</taxon>
        <taxon>Platyhelminthes</taxon>
        <taxon>Cestoda</taxon>
        <taxon>Eucestoda</taxon>
        <taxon>Cyclophyllidea</taxon>
        <taxon>Mesocestoididae</taxon>
        <taxon>Mesocestoides</taxon>
    </lineage>
</organism>
<dbReference type="GO" id="GO:0005525">
    <property type="term" value="F:GTP binding"/>
    <property type="evidence" value="ECO:0007669"/>
    <property type="project" value="UniProtKB-KW"/>
</dbReference>
<dbReference type="Gene3D" id="3.40.50.300">
    <property type="entry name" value="P-loop containing nucleotide triphosphate hydrolases"/>
    <property type="match status" value="1"/>
</dbReference>
<protein>
    <submittedName>
        <fullName evidence="5">Tr-type G domain-containing protein</fullName>
    </submittedName>
</protein>
<accession>A0A5K3FTK4</accession>
<proteinExistence type="predicted"/>
<evidence type="ECO:0000256" key="1">
    <source>
        <dbReference type="ARBA" id="ARBA00022741"/>
    </source>
</evidence>
<dbReference type="GO" id="GO:0003924">
    <property type="term" value="F:GTPase activity"/>
    <property type="evidence" value="ECO:0007669"/>
    <property type="project" value="InterPro"/>
</dbReference>
<dbReference type="WBParaSite" id="MCU_011385-RA">
    <property type="protein sequence ID" value="MCU_011385-RA"/>
    <property type="gene ID" value="MCU_011385"/>
</dbReference>
<dbReference type="InterPro" id="IPR027417">
    <property type="entry name" value="P-loop_NTPase"/>
</dbReference>
<dbReference type="InterPro" id="IPR000795">
    <property type="entry name" value="T_Tr_GTP-bd_dom"/>
</dbReference>
<keyword evidence="1" id="KW-0547">Nucleotide-binding</keyword>
<dbReference type="AlphaFoldDB" id="A0A5K3FTK4"/>
<evidence type="ECO:0000256" key="2">
    <source>
        <dbReference type="ARBA" id="ARBA00023134"/>
    </source>
</evidence>